<feature type="transmembrane region" description="Helical" evidence="2">
    <location>
        <begin position="91"/>
        <end position="112"/>
    </location>
</feature>
<accession>A0A1M5EI79</accession>
<gene>
    <name evidence="3" type="ORF">SAMN05444320_1051</name>
</gene>
<evidence type="ECO:0000256" key="1">
    <source>
        <dbReference type="SAM" id="MobiDB-lite"/>
    </source>
</evidence>
<dbReference type="OrthoDB" id="3636230at2"/>
<proteinExistence type="predicted"/>
<reference evidence="3 4" key="1">
    <citation type="submission" date="2016-11" db="EMBL/GenBank/DDBJ databases">
        <authorList>
            <person name="Jaros S."/>
            <person name="Januszkiewicz K."/>
            <person name="Wedrychowicz H."/>
        </authorList>
    </citation>
    <scope>NUCLEOTIDE SEQUENCE [LARGE SCALE GENOMIC DNA]</scope>
    <source>
        <strain evidence="3 4">DSM 44523</strain>
    </source>
</reference>
<feature type="compositionally biased region" description="Low complexity" evidence="1">
    <location>
        <begin position="153"/>
        <end position="176"/>
    </location>
</feature>
<protein>
    <submittedName>
        <fullName evidence="3">Uncharacterized protein</fullName>
    </submittedName>
</protein>
<feature type="region of interest" description="Disordered" evidence="1">
    <location>
        <begin position="119"/>
        <end position="186"/>
    </location>
</feature>
<organism evidence="3 4">
    <name type="scientific">Streptoalloteichus hindustanus</name>
    <dbReference type="NCBI Taxonomy" id="2017"/>
    <lineage>
        <taxon>Bacteria</taxon>
        <taxon>Bacillati</taxon>
        <taxon>Actinomycetota</taxon>
        <taxon>Actinomycetes</taxon>
        <taxon>Pseudonocardiales</taxon>
        <taxon>Pseudonocardiaceae</taxon>
        <taxon>Streptoalloteichus</taxon>
    </lineage>
</organism>
<evidence type="ECO:0000313" key="3">
    <source>
        <dbReference type="EMBL" id="SHF78993.1"/>
    </source>
</evidence>
<keyword evidence="2" id="KW-0812">Transmembrane</keyword>
<dbReference type="STRING" id="2017.SAMN05444320_1051"/>
<sequence length="288" mass="30011">MGQAREALAAVAAGKPLPAGLGEAVAVVPPWQSGAPTQAVVTKAVPSLASPAEPRPATARPTPPPTSVSPLPATGAEERPESRPWYRRAGLLYGTSVVLAVATGIVVTNLIMAHNRQTGDASAFPTSSDARHTASAPGGPPEQSADGRPQAPPRISSTGPSSTPTSSSPSPTPTTTPKHDGDGQEDRVEAVSDYYELLPGNTDAAWSRLTPNARNKTQGLASYRSWWAGVKSIDVAEHAAAGGGVRAKLVYHMRDGRVVEDDMTFTLVQQGESYLIDDWQLLGSRKVG</sequence>
<name>A0A1M5EI79_STRHI</name>
<dbReference type="AlphaFoldDB" id="A0A1M5EI79"/>
<keyword evidence="2" id="KW-1133">Transmembrane helix</keyword>
<keyword evidence="4" id="KW-1185">Reference proteome</keyword>
<evidence type="ECO:0000256" key="2">
    <source>
        <dbReference type="SAM" id="Phobius"/>
    </source>
</evidence>
<feature type="compositionally biased region" description="Polar residues" evidence="1">
    <location>
        <begin position="119"/>
        <end position="128"/>
    </location>
</feature>
<dbReference type="Proteomes" id="UP000184501">
    <property type="component" value="Unassembled WGS sequence"/>
</dbReference>
<feature type="compositionally biased region" description="Low complexity" evidence="1">
    <location>
        <begin position="49"/>
        <end position="60"/>
    </location>
</feature>
<feature type="region of interest" description="Disordered" evidence="1">
    <location>
        <begin position="39"/>
        <end position="82"/>
    </location>
</feature>
<dbReference type="EMBL" id="FQVN01000005">
    <property type="protein sequence ID" value="SHF78993.1"/>
    <property type="molecule type" value="Genomic_DNA"/>
</dbReference>
<keyword evidence="2" id="KW-0472">Membrane</keyword>
<feature type="compositionally biased region" description="Basic and acidic residues" evidence="1">
    <location>
        <begin position="177"/>
        <end position="186"/>
    </location>
</feature>
<evidence type="ECO:0000313" key="4">
    <source>
        <dbReference type="Proteomes" id="UP000184501"/>
    </source>
</evidence>